<evidence type="ECO:0000313" key="3">
    <source>
        <dbReference type="Proteomes" id="UP000037696"/>
    </source>
</evidence>
<organism evidence="2 3">
    <name type="scientific">Penicillium nordicum</name>
    <dbReference type="NCBI Taxonomy" id="229535"/>
    <lineage>
        <taxon>Eukaryota</taxon>
        <taxon>Fungi</taxon>
        <taxon>Dikarya</taxon>
        <taxon>Ascomycota</taxon>
        <taxon>Pezizomycotina</taxon>
        <taxon>Eurotiomycetes</taxon>
        <taxon>Eurotiomycetidae</taxon>
        <taxon>Eurotiales</taxon>
        <taxon>Aspergillaceae</taxon>
        <taxon>Penicillium</taxon>
    </lineage>
</organism>
<evidence type="ECO:0000313" key="2">
    <source>
        <dbReference type="EMBL" id="KOS46136.1"/>
    </source>
</evidence>
<evidence type="ECO:0008006" key="4">
    <source>
        <dbReference type="Google" id="ProtNLM"/>
    </source>
</evidence>
<name>A0A0M8P619_9EURO</name>
<dbReference type="EMBL" id="LHQQ01000033">
    <property type="protein sequence ID" value="KOS46136.1"/>
    <property type="molecule type" value="Genomic_DNA"/>
</dbReference>
<dbReference type="OrthoDB" id="2156052at2759"/>
<comment type="caution">
    <text evidence="2">The sequence shown here is derived from an EMBL/GenBank/DDBJ whole genome shotgun (WGS) entry which is preliminary data.</text>
</comment>
<gene>
    <name evidence="2" type="ORF">ACN38_g2919</name>
</gene>
<dbReference type="STRING" id="229535.A0A0M8P619"/>
<dbReference type="Proteomes" id="UP000037696">
    <property type="component" value="Unassembled WGS sequence"/>
</dbReference>
<protein>
    <recommendedName>
        <fullName evidence="4">Protein kinase domain-containing protein</fullName>
    </recommendedName>
</protein>
<evidence type="ECO:0000256" key="1">
    <source>
        <dbReference type="SAM" id="MobiDB-lite"/>
    </source>
</evidence>
<dbReference type="Gene3D" id="1.10.510.10">
    <property type="entry name" value="Transferase(Phosphotransferase) domain 1"/>
    <property type="match status" value="1"/>
</dbReference>
<accession>A0A0M8P619</accession>
<reference evidence="2 3" key="1">
    <citation type="submission" date="2015-08" db="EMBL/GenBank/DDBJ databases">
        <title>Genome sequencing of Penicillium nordicum.</title>
        <authorList>
            <person name="Nguyen H.D."/>
            <person name="Seifert K.A."/>
        </authorList>
    </citation>
    <scope>NUCLEOTIDE SEQUENCE [LARGE SCALE GENOMIC DNA]</scope>
    <source>
        <strain evidence="2 3">DAOMC 185683</strain>
    </source>
</reference>
<proteinExistence type="predicted"/>
<dbReference type="SUPFAM" id="SSF56112">
    <property type="entry name" value="Protein kinase-like (PK-like)"/>
    <property type="match status" value="1"/>
</dbReference>
<feature type="region of interest" description="Disordered" evidence="1">
    <location>
        <begin position="608"/>
        <end position="629"/>
    </location>
</feature>
<sequence>MDQTWAEWHHTIEEIGGNTNTGNLEASSSRIQFTRPEGQLPPPPSNIPLLPCLESVHHVLTPSLRVDVRLLIWPEAWFPGDDRLCPFWLRPWIQFPQLQEEMWDKILGSSDLVNACVFPSQASVQYTAQLLQWYPVHSEDTLKQFAHRTLDDFLGMIVNFIEQKDTLRYRFNVRGQLNFDRPHDCCVAVAKFGFEEPAYAVLYIPSFCLTVPELVAGLHATSPLRSFDNEPNTFEEYATAIVVHAIVRVYSRMICSGRRYGYIYTGEALVFLHIPLDDSSVVEYYLCVPAQDVESHGYDPHSNWVRHTALGQVLAFALQSLDSTPPSQEWQDAIYQSYRPLEEDYSILMPQAPDDLRLGPPAEFTYENSFWPRFWDNLLRANIPKGDSSSSVPQPSESEVFRPYCTQACLRGTFEKDLLDQNCPNADQHGVVKHQISSQEICDRLNEQLRANRYRGFQQLHITGRVCYLLKATLLSHGYTMLIKATSMKRSRRINAELKNYENLMSLQGCQIPVCLGMFSPKIPYWYHGVRMEYMLLLSWSGIRTEEHATLETCQFLEQEMRKLQDKFQEHGVIQRDLTFRNVLWNPMSQSFVMIDLEDLKYVNGVSGSPEGHGSQHTLSSGYLADDDR</sequence>
<dbReference type="InterPro" id="IPR011009">
    <property type="entry name" value="Kinase-like_dom_sf"/>
</dbReference>
<dbReference type="AlphaFoldDB" id="A0A0M8P619"/>
<keyword evidence="3" id="KW-1185">Reference proteome</keyword>